<keyword evidence="9" id="KW-1185">Reference proteome</keyword>
<dbReference type="SUPFAM" id="SSF46785">
    <property type="entry name" value="Winged helix' DNA-binding domain"/>
    <property type="match status" value="1"/>
</dbReference>
<comment type="subcellular location">
    <subcellularLocation>
        <location evidence="1 6">Nucleus</location>
    </subcellularLocation>
</comment>
<dbReference type="Proteomes" id="UP000237105">
    <property type="component" value="Unassembled WGS sequence"/>
</dbReference>
<comment type="caution">
    <text evidence="8">The sequence shown here is derived from an EMBL/GenBank/DDBJ whole genome shotgun (WGS) entry which is preliminary data.</text>
</comment>
<dbReference type="InterPro" id="IPR016049">
    <property type="entry name" value="RNA_pol_Rpc34-like"/>
</dbReference>
<proteinExistence type="inferred from homology"/>
<keyword evidence="4 6" id="KW-0804">Transcription</keyword>
<dbReference type="InterPro" id="IPR036390">
    <property type="entry name" value="WH_DNA-bd_sf"/>
</dbReference>
<dbReference type="Gene3D" id="1.10.10.10">
    <property type="entry name" value="Winged helix-like DNA-binding domain superfamily/Winged helix DNA-binding domain"/>
    <property type="match status" value="1"/>
</dbReference>
<dbReference type="STRING" id="3476.A0A2P5DIN4"/>
<evidence type="ECO:0000256" key="6">
    <source>
        <dbReference type="PIRNR" id="PIRNR028763"/>
    </source>
</evidence>
<dbReference type="GO" id="GO:0005666">
    <property type="term" value="C:RNA polymerase III complex"/>
    <property type="evidence" value="ECO:0007669"/>
    <property type="project" value="UniProtKB-UniRule"/>
</dbReference>
<dbReference type="OrthoDB" id="613763at2759"/>
<evidence type="ECO:0000256" key="4">
    <source>
        <dbReference type="ARBA" id="ARBA00023163"/>
    </source>
</evidence>
<comment type="similarity">
    <text evidence="2 6">Belongs to the eukaryotic RPC34/RPC39 RNA polymerase subunit family.</text>
</comment>
<dbReference type="GO" id="GO:0006383">
    <property type="term" value="P:transcription by RNA polymerase III"/>
    <property type="evidence" value="ECO:0007669"/>
    <property type="project" value="UniProtKB-UniRule"/>
</dbReference>
<dbReference type="Pfam" id="PF05158">
    <property type="entry name" value="RNA_pol_Rpc34"/>
    <property type="match status" value="2"/>
</dbReference>
<organism evidence="8 9">
    <name type="scientific">Parasponia andersonii</name>
    <name type="common">Sponia andersonii</name>
    <dbReference type="NCBI Taxonomy" id="3476"/>
    <lineage>
        <taxon>Eukaryota</taxon>
        <taxon>Viridiplantae</taxon>
        <taxon>Streptophyta</taxon>
        <taxon>Embryophyta</taxon>
        <taxon>Tracheophyta</taxon>
        <taxon>Spermatophyta</taxon>
        <taxon>Magnoliopsida</taxon>
        <taxon>eudicotyledons</taxon>
        <taxon>Gunneridae</taxon>
        <taxon>Pentapetalae</taxon>
        <taxon>rosids</taxon>
        <taxon>fabids</taxon>
        <taxon>Rosales</taxon>
        <taxon>Cannabaceae</taxon>
        <taxon>Parasponia</taxon>
    </lineage>
</organism>
<dbReference type="PANTHER" id="PTHR12780">
    <property type="entry name" value="RNA POLYMERASE III DNA DIRECTED , 39KD SUBUNIT-RELATED"/>
    <property type="match status" value="1"/>
</dbReference>
<dbReference type="PIRSF" id="PIRSF028763">
    <property type="entry name" value="RNA_pol_Rpc34"/>
    <property type="match status" value="1"/>
</dbReference>
<sequence>MSRLQGPSSLKRKQPDSNSPLDSLSEQERVVYNVIKSKQDLGIWSKDLKRETKLLDNMFGKCIKTLQSKKLIKEVATKNKGRKHLMAAEFEPSKEITGGNWYLDGNLDTEFINLLKDQCVKLIYKMKVATLEGISDTIRRSGIFKVEFTSQQIEEIVRALVLDNEIVEVKSNGMEEFDCIPIGKVCYKCASKGGKAEPRIGAMASIPCGVCPRISVCAPDGVISPKTCIYYEKWLDF</sequence>
<evidence type="ECO:0000256" key="1">
    <source>
        <dbReference type="ARBA" id="ARBA00004123"/>
    </source>
</evidence>
<comment type="function">
    <text evidence="6">DNA-dependent RNA polymerase catalyzes the transcription of DNA into RNA using the four ribonucleoside triphosphates as substrates. Specific peripheric component of RNA polymerase III which synthesizes small RNAs, such as 5S rRNA and tRNAs.</text>
</comment>
<evidence type="ECO:0000313" key="8">
    <source>
        <dbReference type="EMBL" id="PON73158.1"/>
    </source>
</evidence>
<name>A0A2P5DIN4_PARAD</name>
<evidence type="ECO:0000313" key="9">
    <source>
        <dbReference type="Proteomes" id="UP000237105"/>
    </source>
</evidence>
<gene>
    <name evidence="8" type="ORF">PanWU01x14_059990</name>
</gene>
<dbReference type="EMBL" id="JXTB01000035">
    <property type="protein sequence ID" value="PON73158.1"/>
    <property type="molecule type" value="Genomic_DNA"/>
</dbReference>
<evidence type="ECO:0000256" key="3">
    <source>
        <dbReference type="ARBA" id="ARBA00022478"/>
    </source>
</evidence>
<keyword evidence="3 6" id="KW-0240">DNA-directed RNA polymerase</keyword>
<evidence type="ECO:0000256" key="2">
    <source>
        <dbReference type="ARBA" id="ARBA00011038"/>
    </source>
</evidence>
<keyword evidence="5 6" id="KW-0539">Nucleus</keyword>
<accession>A0A2P5DIN4</accession>
<dbReference type="InterPro" id="IPR007832">
    <property type="entry name" value="RNA_pol_Rpc34"/>
</dbReference>
<feature type="region of interest" description="Disordered" evidence="7">
    <location>
        <begin position="1"/>
        <end position="24"/>
    </location>
</feature>
<evidence type="ECO:0000256" key="7">
    <source>
        <dbReference type="SAM" id="MobiDB-lite"/>
    </source>
</evidence>
<evidence type="ECO:0000256" key="5">
    <source>
        <dbReference type="ARBA" id="ARBA00023242"/>
    </source>
</evidence>
<dbReference type="InterPro" id="IPR036388">
    <property type="entry name" value="WH-like_DNA-bd_sf"/>
</dbReference>
<reference evidence="9" key="1">
    <citation type="submission" date="2016-06" db="EMBL/GenBank/DDBJ databases">
        <title>Parallel loss of symbiosis genes in relatives of nitrogen-fixing non-legume Parasponia.</title>
        <authorList>
            <person name="Van Velzen R."/>
            <person name="Holmer R."/>
            <person name="Bu F."/>
            <person name="Rutten L."/>
            <person name="Van Zeijl A."/>
            <person name="Liu W."/>
            <person name="Santuari L."/>
            <person name="Cao Q."/>
            <person name="Sharma T."/>
            <person name="Shen D."/>
            <person name="Roswanjaya Y."/>
            <person name="Wardhani T."/>
            <person name="Kalhor M.S."/>
            <person name="Jansen J."/>
            <person name="Van den Hoogen J."/>
            <person name="Gungor B."/>
            <person name="Hartog M."/>
            <person name="Hontelez J."/>
            <person name="Verver J."/>
            <person name="Yang W.-C."/>
            <person name="Schijlen E."/>
            <person name="Repin R."/>
            <person name="Schilthuizen M."/>
            <person name="Schranz E."/>
            <person name="Heidstra R."/>
            <person name="Miyata K."/>
            <person name="Fedorova E."/>
            <person name="Kohlen W."/>
            <person name="Bisseling T."/>
            <person name="Smit S."/>
            <person name="Geurts R."/>
        </authorList>
    </citation>
    <scope>NUCLEOTIDE SEQUENCE [LARGE SCALE GENOMIC DNA]</scope>
    <source>
        <strain evidence="9">cv. WU1-14</strain>
    </source>
</reference>
<protein>
    <recommendedName>
        <fullName evidence="6">DNA-directed RNA polymerase III subunit RPC6</fullName>
        <shortName evidence="6">RNA polymerase III subunit C6</shortName>
    </recommendedName>
</protein>
<dbReference type="AlphaFoldDB" id="A0A2P5DIN4"/>